<comment type="similarity">
    <text evidence="1">Belongs to the Fur family.</text>
</comment>
<dbReference type="KEGG" id="cbw:RR42_m0209"/>
<evidence type="ECO:0000256" key="1">
    <source>
        <dbReference type="ARBA" id="ARBA00007957"/>
    </source>
</evidence>
<dbReference type="GO" id="GO:0008270">
    <property type="term" value="F:zinc ion binding"/>
    <property type="evidence" value="ECO:0007669"/>
    <property type="project" value="TreeGrafter"/>
</dbReference>
<dbReference type="PANTHER" id="PTHR33202:SF7">
    <property type="entry name" value="FERRIC UPTAKE REGULATION PROTEIN"/>
    <property type="match status" value="1"/>
</dbReference>
<evidence type="ECO:0000256" key="5">
    <source>
        <dbReference type="ARBA" id="ARBA00023125"/>
    </source>
</evidence>
<gene>
    <name evidence="8" type="ORF">RR42_m0209</name>
</gene>
<keyword evidence="4" id="KW-0805">Transcription regulation</keyword>
<reference evidence="8 9" key="1">
    <citation type="journal article" date="2015" name="Genome Announc.">
        <title>Complete Genome Sequence of Cupriavidus basilensis 4G11, Isolated from the Oak Ridge Field Research Center Site.</title>
        <authorList>
            <person name="Ray J."/>
            <person name="Waters R.J."/>
            <person name="Skerker J.M."/>
            <person name="Kuehl J.V."/>
            <person name="Price M.N."/>
            <person name="Huang J."/>
            <person name="Chakraborty R."/>
            <person name="Arkin A.P."/>
            <person name="Deutschbauer A."/>
        </authorList>
    </citation>
    <scope>NUCLEOTIDE SEQUENCE [LARGE SCALE GENOMIC DNA]</scope>
    <source>
        <strain evidence="8">4G11</strain>
    </source>
</reference>
<dbReference type="Pfam" id="PF01475">
    <property type="entry name" value="FUR"/>
    <property type="match status" value="1"/>
</dbReference>
<dbReference type="GO" id="GO:0000976">
    <property type="term" value="F:transcription cis-regulatory region binding"/>
    <property type="evidence" value="ECO:0007669"/>
    <property type="project" value="TreeGrafter"/>
</dbReference>
<feature type="binding site" evidence="7">
    <location>
        <position position="125"/>
    </location>
    <ligand>
        <name>Zn(2+)</name>
        <dbReference type="ChEBI" id="CHEBI:29105"/>
    </ligand>
</feature>
<dbReference type="AlphaFoldDB" id="A0A0C4Y6A3"/>
<feature type="binding site" evidence="7">
    <location>
        <position position="164"/>
    </location>
    <ligand>
        <name>Zn(2+)</name>
        <dbReference type="ChEBI" id="CHEBI:29105"/>
    </ligand>
</feature>
<evidence type="ECO:0000256" key="6">
    <source>
        <dbReference type="ARBA" id="ARBA00023163"/>
    </source>
</evidence>
<dbReference type="RefSeq" id="WP_043343017.1">
    <property type="nucleotide sequence ID" value="NZ_CP010536.1"/>
</dbReference>
<evidence type="ECO:0000256" key="7">
    <source>
        <dbReference type="PIRSR" id="PIRSR602481-1"/>
    </source>
</evidence>
<dbReference type="InterPro" id="IPR002481">
    <property type="entry name" value="FUR"/>
</dbReference>
<dbReference type="GO" id="GO:1900376">
    <property type="term" value="P:regulation of secondary metabolite biosynthetic process"/>
    <property type="evidence" value="ECO:0007669"/>
    <property type="project" value="TreeGrafter"/>
</dbReference>
<dbReference type="SUPFAM" id="SSF46785">
    <property type="entry name" value="Winged helix' DNA-binding domain"/>
    <property type="match status" value="1"/>
</dbReference>
<dbReference type="Proteomes" id="UP000031843">
    <property type="component" value="Chromosome main"/>
</dbReference>
<evidence type="ECO:0000256" key="4">
    <source>
        <dbReference type="ARBA" id="ARBA00023015"/>
    </source>
</evidence>
<evidence type="ECO:0000313" key="9">
    <source>
        <dbReference type="Proteomes" id="UP000031843"/>
    </source>
</evidence>
<keyword evidence="2" id="KW-0678">Repressor</keyword>
<keyword evidence="5" id="KW-0238">DNA-binding</keyword>
<dbReference type="EMBL" id="CP010536">
    <property type="protein sequence ID" value="AJG17624.1"/>
    <property type="molecule type" value="Genomic_DNA"/>
</dbReference>
<keyword evidence="3 7" id="KW-0862">Zinc</keyword>
<dbReference type="InterPro" id="IPR036390">
    <property type="entry name" value="WH_DNA-bd_sf"/>
</dbReference>
<feature type="binding site" evidence="7">
    <location>
        <position position="161"/>
    </location>
    <ligand>
        <name>Zn(2+)</name>
        <dbReference type="ChEBI" id="CHEBI:29105"/>
    </ligand>
</feature>
<dbReference type="GO" id="GO:0003700">
    <property type="term" value="F:DNA-binding transcription factor activity"/>
    <property type="evidence" value="ECO:0007669"/>
    <property type="project" value="InterPro"/>
</dbReference>
<organism evidence="8 9">
    <name type="scientific">Cupriavidus basilensis</name>
    <dbReference type="NCBI Taxonomy" id="68895"/>
    <lineage>
        <taxon>Bacteria</taxon>
        <taxon>Pseudomonadati</taxon>
        <taxon>Pseudomonadota</taxon>
        <taxon>Betaproteobacteria</taxon>
        <taxon>Burkholderiales</taxon>
        <taxon>Burkholderiaceae</taxon>
        <taxon>Cupriavidus</taxon>
    </lineage>
</organism>
<keyword evidence="6" id="KW-0804">Transcription</keyword>
<dbReference type="PANTHER" id="PTHR33202">
    <property type="entry name" value="ZINC UPTAKE REGULATION PROTEIN"/>
    <property type="match status" value="1"/>
</dbReference>
<sequence>MSSSPSPTQAMPASAMPPAPAILDAAHERLRELGARVTQPRLGILACLMESHEPLTHQAVIDRMPADGEAIDRVTVYRVLDWLVEQGLAQKRAGHDRVFRFSLVEHEAARAQVHRQHSHFHCNRCDRTFCLDGVRAPAQAAPKVPSGFAVEHVELTVNGVCAECGARTPGKHG</sequence>
<keyword evidence="9" id="KW-1185">Reference proteome</keyword>
<dbReference type="InterPro" id="IPR036388">
    <property type="entry name" value="WH-like_DNA-bd_sf"/>
</dbReference>
<dbReference type="Gene3D" id="1.10.10.10">
    <property type="entry name" value="Winged helix-like DNA-binding domain superfamily/Winged helix DNA-binding domain"/>
    <property type="match status" value="1"/>
</dbReference>
<dbReference type="Gene3D" id="3.30.1490.190">
    <property type="match status" value="1"/>
</dbReference>
<comment type="cofactor">
    <cofactor evidence="7">
        <name>Zn(2+)</name>
        <dbReference type="ChEBI" id="CHEBI:29105"/>
    </cofactor>
    <text evidence="7">Binds 1 zinc ion per subunit.</text>
</comment>
<evidence type="ECO:0000256" key="2">
    <source>
        <dbReference type="ARBA" id="ARBA00022491"/>
    </source>
</evidence>
<name>A0A0C4Y6A3_9BURK</name>
<evidence type="ECO:0000313" key="8">
    <source>
        <dbReference type="EMBL" id="AJG17624.1"/>
    </source>
</evidence>
<accession>A0A0C4Y6A3</accession>
<dbReference type="InterPro" id="IPR043135">
    <property type="entry name" value="Fur_C"/>
</dbReference>
<dbReference type="OrthoDB" id="8659436at2"/>
<protein>
    <submittedName>
        <fullName evidence="8">Zinc uptake regulation protein ZUR</fullName>
    </submittedName>
</protein>
<dbReference type="STRING" id="68895.RR42_m0209"/>
<proteinExistence type="inferred from homology"/>
<feature type="binding site" evidence="7">
    <location>
        <position position="122"/>
    </location>
    <ligand>
        <name>Zn(2+)</name>
        <dbReference type="ChEBI" id="CHEBI:29105"/>
    </ligand>
</feature>
<keyword evidence="7" id="KW-0479">Metal-binding</keyword>
<evidence type="ECO:0000256" key="3">
    <source>
        <dbReference type="ARBA" id="ARBA00022833"/>
    </source>
</evidence>
<dbReference type="GO" id="GO:0045892">
    <property type="term" value="P:negative regulation of DNA-templated transcription"/>
    <property type="evidence" value="ECO:0007669"/>
    <property type="project" value="TreeGrafter"/>
</dbReference>